<gene>
    <name evidence="3" type="ORF">SAMN04488135_10431</name>
</gene>
<accession>A0A1M5UKS8</accession>
<name>A0A1M5UKS8_9BURK</name>
<dbReference type="OrthoDB" id="9792500at2"/>
<dbReference type="RefSeq" id="WP_073102730.1">
    <property type="nucleotide sequence ID" value="NZ_FQXE01000004.1"/>
</dbReference>
<reference evidence="3 4" key="1">
    <citation type="submission" date="2016-11" db="EMBL/GenBank/DDBJ databases">
        <authorList>
            <person name="Jaros S."/>
            <person name="Januszkiewicz K."/>
            <person name="Wedrychowicz H."/>
        </authorList>
    </citation>
    <scope>NUCLEOTIDE SEQUENCE [LARGE SCALE GENOMIC DNA]</scope>
    <source>
        <strain evidence="3 4">CGMCC 1.10190</strain>
    </source>
</reference>
<dbReference type="EMBL" id="FQXE01000004">
    <property type="protein sequence ID" value="SHH63662.1"/>
    <property type="molecule type" value="Genomic_DNA"/>
</dbReference>
<evidence type="ECO:0000256" key="1">
    <source>
        <dbReference type="ARBA" id="ARBA00008791"/>
    </source>
</evidence>
<dbReference type="Gene3D" id="3.40.50.620">
    <property type="entry name" value="HUPs"/>
    <property type="match status" value="2"/>
</dbReference>
<protein>
    <submittedName>
        <fullName evidence="3">Nucleotide-binding universal stress protein, UspA family</fullName>
    </submittedName>
</protein>
<dbReference type="STRING" id="658167.SAMN04488135_10431"/>
<dbReference type="InterPro" id="IPR006016">
    <property type="entry name" value="UspA"/>
</dbReference>
<dbReference type="Pfam" id="PF00582">
    <property type="entry name" value="Usp"/>
    <property type="match status" value="2"/>
</dbReference>
<evidence type="ECO:0000313" key="4">
    <source>
        <dbReference type="Proteomes" id="UP000184226"/>
    </source>
</evidence>
<dbReference type="CDD" id="cd00293">
    <property type="entry name" value="USP-like"/>
    <property type="match status" value="2"/>
</dbReference>
<keyword evidence="4" id="KW-1185">Reference proteome</keyword>
<sequence length="277" mass="30000">MMNILMATDLSSEAELAQRRARLLAQFVHGKLHIVHVAEDGDVPAPPEPRHENPPGFSPECGTVKSIPGDPCAVIPDLARSADLLVLGEPRRRSAGKLFTGTTGERIIRRSPVPVLVVRTEAHSHYRRVLLAVDLSPQSIEIMRTSKALGLAPAGCRVIYAYEAPQVNLMVEASTYSIDKVREHIAHQQRDFDKKLSDQMRKAGLIGLADAVPTESSPASAILAFAQRIQADLIVLGSRRRSNLAAFVLGSVAAQVLSHSTTDVLIVPPVKAGKIER</sequence>
<evidence type="ECO:0000313" key="3">
    <source>
        <dbReference type="EMBL" id="SHH63662.1"/>
    </source>
</evidence>
<evidence type="ECO:0000259" key="2">
    <source>
        <dbReference type="Pfam" id="PF00582"/>
    </source>
</evidence>
<dbReference type="AlphaFoldDB" id="A0A1M5UKS8"/>
<feature type="domain" description="UspA" evidence="2">
    <location>
        <begin position="126"/>
        <end position="268"/>
    </location>
</feature>
<dbReference type="PANTHER" id="PTHR46268:SF6">
    <property type="entry name" value="UNIVERSAL STRESS PROTEIN UP12"/>
    <property type="match status" value="1"/>
</dbReference>
<dbReference type="InterPro" id="IPR006015">
    <property type="entry name" value="Universal_stress_UspA"/>
</dbReference>
<feature type="domain" description="UspA" evidence="2">
    <location>
        <begin position="2"/>
        <end position="119"/>
    </location>
</feature>
<dbReference type="PANTHER" id="PTHR46268">
    <property type="entry name" value="STRESS RESPONSE PROTEIN NHAX"/>
    <property type="match status" value="1"/>
</dbReference>
<comment type="similarity">
    <text evidence="1">Belongs to the universal stress protein A family.</text>
</comment>
<dbReference type="InterPro" id="IPR014729">
    <property type="entry name" value="Rossmann-like_a/b/a_fold"/>
</dbReference>
<dbReference type="SUPFAM" id="SSF52402">
    <property type="entry name" value="Adenine nucleotide alpha hydrolases-like"/>
    <property type="match status" value="2"/>
</dbReference>
<proteinExistence type="inferred from homology"/>
<dbReference type="Proteomes" id="UP000184226">
    <property type="component" value="Unassembled WGS sequence"/>
</dbReference>
<organism evidence="3 4">
    <name type="scientific">Pollutimonas bauzanensis</name>
    <dbReference type="NCBI Taxonomy" id="658167"/>
    <lineage>
        <taxon>Bacteria</taxon>
        <taxon>Pseudomonadati</taxon>
        <taxon>Pseudomonadota</taxon>
        <taxon>Betaproteobacteria</taxon>
        <taxon>Burkholderiales</taxon>
        <taxon>Alcaligenaceae</taxon>
        <taxon>Pollutimonas</taxon>
    </lineage>
</organism>
<dbReference type="PRINTS" id="PR01438">
    <property type="entry name" value="UNVRSLSTRESS"/>
</dbReference>